<dbReference type="EMBL" id="AGNL01022209">
    <property type="protein sequence ID" value="EJK59836.1"/>
    <property type="molecule type" value="Genomic_DNA"/>
</dbReference>
<organism evidence="2 3">
    <name type="scientific">Thalassiosira oceanica</name>
    <name type="common">Marine diatom</name>
    <dbReference type="NCBI Taxonomy" id="159749"/>
    <lineage>
        <taxon>Eukaryota</taxon>
        <taxon>Sar</taxon>
        <taxon>Stramenopiles</taxon>
        <taxon>Ochrophyta</taxon>
        <taxon>Bacillariophyta</taxon>
        <taxon>Coscinodiscophyceae</taxon>
        <taxon>Thalassiosirophycidae</taxon>
        <taxon>Thalassiosirales</taxon>
        <taxon>Thalassiosiraceae</taxon>
        <taxon>Thalassiosira</taxon>
    </lineage>
</organism>
<evidence type="ECO:0000313" key="3">
    <source>
        <dbReference type="Proteomes" id="UP000266841"/>
    </source>
</evidence>
<evidence type="ECO:0000256" key="1">
    <source>
        <dbReference type="SAM" id="MobiDB-lite"/>
    </source>
</evidence>
<feature type="region of interest" description="Disordered" evidence="1">
    <location>
        <begin position="141"/>
        <end position="160"/>
    </location>
</feature>
<evidence type="ECO:0000313" key="2">
    <source>
        <dbReference type="EMBL" id="EJK59836.1"/>
    </source>
</evidence>
<dbReference type="Proteomes" id="UP000266841">
    <property type="component" value="Unassembled WGS sequence"/>
</dbReference>
<gene>
    <name evidence="2" type="ORF">THAOC_19893</name>
</gene>
<sequence>MATPYSTSSVRPIRSAVDSRQLDSLIDVFHRRHLSLGVAPGARIDVGDVWRGSLNVILSFTNTIYRDGRRMTPPLGLALRQGPYAKEISCKWDEVEQSLTVVLIAFRMSVLDSWFSLVYELASWHHAVFIGTTFRLERSRGGEAPLPSDAPSTRRPHLTPRVPVPKMVLSLHSRNDACQ</sequence>
<comment type="caution">
    <text evidence="2">The sequence shown here is derived from an EMBL/GenBank/DDBJ whole genome shotgun (WGS) entry which is preliminary data.</text>
</comment>
<accession>K0SFX0</accession>
<dbReference type="AlphaFoldDB" id="K0SFX0"/>
<name>K0SFX0_THAOC</name>
<protein>
    <submittedName>
        <fullName evidence="2">Uncharacterized protein</fullName>
    </submittedName>
</protein>
<keyword evidence="3" id="KW-1185">Reference proteome</keyword>
<proteinExistence type="predicted"/>
<reference evidence="2 3" key="1">
    <citation type="journal article" date="2012" name="Genome Biol.">
        <title>Genome and low-iron response of an oceanic diatom adapted to chronic iron limitation.</title>
        <authorList>
            <person name="Lommer M."/>
            <person name="Specht M."/>
            <person name="Roy A.S."/>
            <person name="Kraemer L."/>
            <person name="Andreson R."/>
            <person name="Gutowska M.A."/>
            <person name="Wolf J."/>
            <person name="Bergner S.V."/>
            <person name="Schilhabel M.B."/>
            <person name="Klostermeier U.C."/>
            <person name="Beiko R.G."/>
            <person name="Rosenstiel P."/>
            <person name="Hippler M."/>
            <person name="Laroche J."/>
        </authorList>
    </citation>
    <scope>NUCLEOTIDE SEQUENCE [LARGE SCALE GENOMIC DNA]</scope>
    <source>
        <strain evidence="2 3">CCMP1005</strain>
    </source>
</reference>